<gene>
    <name evidence="2" type="ORF">NTEN_LOCUS16468</name>
</gene>
<dbReference type="OrthoDB" id="8960888at2759"/>
<dbReference type="AlphaFoldDB" id="A0A6H5H6U0"/>
<feature type="region of interest" description="Disordered" evidence="1">
    <location>
        <begin position="86"/>
        <end position="107"/>
    </location>
</feature>
<name>A0A6H5H6U0_9HEMI</name>
<sequence>MEKEISNKESTSQTLGSEDIRYSTASRIASSDEGSIVRFFPRNSTSRFIKMQSHHQTTVLKQIAIKINFGTPGGKLNTITQTHDEAETQTHNQAHNETKAQTHSQTNTDTENCEFEFWFHCEFDFEFDYEFQFLFQPVNANAFKGHSKMDSIDSKRKRRFVRLERYKQTDCKESANPLQSRGLLPMNPVQRENWRMRELARGNVDIKTNRQTIYRRLNNLGVGGELMFLFSVNGAYGTENLLGIG</sequence>
<feature type="compositionally biased region" description="Basic and acidic residues" evidence="1">
    <location>
        <begin position="86"/>
        <end position="100"/>
    </location>
</feature>
<reference evidence="2 3" key="1">
    <citation type="submission" date="2020-02" db="EMBL/GenBank/DDBJ databases">
        <authorList>
            <person name="Ferguson B K."/>
        </authorList>
    </citation>
    <scope>NUCLEOTIDE SEQUENCE [LARGE SCALE GENOMIC DNA]</scope>
</reference>
<evidence type="ECO:0000313" key="2">
    <source>
        <dbReference type="EMBL" id="CAB0011538.1"/>
    </source>
</evidence>
<accession>A0A6H5H6U0</accession>
<protein>
    <submittedName>
        <fullName evidence="2">Uncharacterized protein</fullName>
    </submittedName>
</protein>
<keyword evidence="3" id="KW-1185">Reference proteome</keyword>
<organism evidence="2 3">
    <name type="scientific">Nesidiocoris tenuis</name>
    <dbReference type="NCBI Taxonomy" id="355587"/>
    <lineage>
        <taxon>Eukaryota</taxon>
        <taxon>Metazoa</taxon>
        <taxon>Ecdysozoa</taxon>
        <taxon>Arthropoda</taxon>
        <taxon>Hexapoda</taxon>
        <taxon>Insecta</taxon>
        <taxon>Pterygota</taxon>
        <taxon>Neoptera</taxon>
        <taxon>Paraneoptera</taxon>
        <taxon>Hemiptera</taxon>
        <taxon>Heteroptera</taxon>
        <taxon>Panheteroptera</taxon>
        <taxon>Cimicomorpha</taxon>
        <taxon>Miridae</taxon>
        <taxon>Dicyphina</taxon>
        <taxon>Nesidiocoris</taxon>
    </lineage>
</organism>
<proteinExistence type="predicted"/>
<dbReference type="EMBL" id="CADCXU010024219">
    <property type="protein sequence ID" value="CAB0011538.1"/>
    <property type="molecule type" value="Genomic_DNA"/>
</dbReference>
<evidence type="ECO:0000313" key="3">
    <source>
        <dbReference type="Proteomes" id="UP000479000"/>
    </source>
</evidence>
<dbReference type="Proteomes" id="UP000479000">
    <property type="component" value="Unassembled WGS sequence"/>
</dbReference>
<evidence type="ECO:0000256" key="1">
    <source>
        <dbReference type="SAM" id="MobiDB-lite"/>
    </source>
</evidence>